<dbReference type="GO" id="GO:0004725">
    <property type="term" value="F:protein tyrosine phosphatase activity"/>
    <property type="evidence" value="ECO:0007669"/>
    <property type="project" value="InterPro"/>
</dbReference>
<dbReference type="GO" id="GO:0030145">
    <property type="term" value="F:manganese ion binding"/>
    <property type="evidence" value="ECO:0007669"/>
    <property type="project" value="InterPro"/>
</dbReference>
<reference evidence="1" key="1">
    <citation type="journal article" date="2013" name="Environ. Microbiol.">
        <title>Microbiota from the distal guts of lean and obese adolescents exhibit partial functional redundancy besides clear differences in community structure.</title>
        <authorList>
            <person name="Ferrer M."/>
            <person name="Ruiz A."/>
            <person name="Lanza F."/>
            <person name="Haange S.B."/>
            <person name="Oberbach A."/>
            <person name="Till H."/>
            <person name="Bargiela R."/>
            <person name="Campoy C."/>
            <person name="Segura M.T."/>
            <person name="Richter M."/>
            <person name="von Bergen M."/>
            <person name="Seifert J."/>
            <person name="Suarez A."/>
        </authorList>
    </citation>
    <scope>NUCLEOTIDE SEQUENCE</scope>
</reference>
<dbReference type="InterPro" id="IPR016667">
    <property type="entry name" value="Caps_polysacc_synth_CpsB/CapC"/>
</dbReference>
<feature type="non-terminal residue" evidence="1">
    <location>
        <position position="1"/>
    </location>
</feature>
<dbReference type="AlphaFoldDB" id="K1SCD5"/>
<sequence>TKKAPMMKRRRMLKLVSAGLIDIIGTDAHSLNHNTPELYSDAIECIAKKCGRQAVDRLMKNSEKIFNAAIG</sequence>
<proteinExistence type="predicted"/>
<evidence type="ECO:0000313" key="1">
    <source>
        <dbReference type="EMBL" id="EKC51390.1"/>
    </source>
</evidence>
<organism evidence="1">
    <name type="scientific">human gut metagenome</name>
    <dbReference type="NCBI Taxonomy" id="408170"/>
    <lineage>
        <taxon>unclassified sequences</taxon>
        <taxon>metagenomes</taxon>
        <taxon>organismal metagenomes</taxon>
    </lineage>
</organism>
<comment type="caution">
    <text evidence="1">The sequence shown here is derived from an EMBL/GenBank/DDBJ whole genome shotgun (WGS) entry which is preliminary data.</text>
</comment>
<dbReference type="EMBL" id="AJWY01011932">
    <property type="protein sequence ID" value="EKC51390.1"/>
    <property type="molecule type" value="Genomic_DNA"/>
</dbReference>
<protein>
    <submittedName>
        <fullName evidence="1">Uncharacterized protein</fullName>
    </submittedName>
</protein>
<dbReference type="Gene3D" id="3.20.20.140">
    <property type="entry name" value="Metal-dependent hydrolases"/>
    <property type="match status" value="1"/>
</dbReference>
<accession>K1SCD5</accession>
<gene>
    <name evidence="1" type="ORF">LEA_17421</name>
</gene>
<dbReference type="Pfam" id="PF19567">
    <property type="entry name" value="CpsB_CapC"/>
    <property type="match status" value="1"/>
</dbReference>
<name>K1SCD5_9ZZZZ</name>